<organism evidence="1 2">
    <name type="scientific">Pegethrix bostrychoides GSE-TBD4-15B</name>
    <dbReference type="NCBI Taxonomy" id="2839662"/>
    <lineage>
        <taxon>Bacteria</taxon>
        <taxon>Bacillati</taxon>
        <taxon>Cyanobacteriota</taxon>
        <taxon>Cyanophyceae</taxon>
        <taxon>Oculatellales</taxon>
        <taxon>Oculatellaceae</taxon>
        <taxon>Pegethrix</taxon>
    </lineage>
</organism>
<dbReference type="EMBL" id="JAHHHV010000080">
    <property type="protein sequence ID" value="MBW4467811.1"/>
    <property type="molecule type" value="Genomic_DNA"/>
</dbReference>
<evidence type="ECO:0000313" key="1">
    <source>
        <dbReference type="EMBL" id="MBW4467811.1"/>
    </source>
</evidence>
<comment type="caution">
    <text evidence="1">The sequence shown here is derived from an EMBL/GenBank/DDBJ whole genome shotgun (WGS) entry which is preliminary data.</text>
</comment>
<reference evidence="1" key="1">
    <citation type="submission" date="2021-05" db="EMBL/GenBank/DDBJ databases">
        <authorList>
            <person name="Pietrasiak N."/>
            <person name="Ward R."/>
            <person name="Stajich J.E."/>
            <person name="Kurbessoian T."/>
        </authorList>
    </citation>
    <scope>NUCLEOTIDE SEQUENCE</scope>
    <source>
        <strain evidence="1">GSE-TBD4-15B</strain>
    </source>
</reference>
<reference evidence="1" key="2">
    <citation type="journal article" date="2022" name="Microbiol. Resour. Announc.">
        <title>Metagenome Sequencing to Explore Phylogenomics of Terrestrial Cyanobacteria.</title>
        <authorList>
            <person name="Ward R.D."/>
            <person name="Stajich J.E."/>
            <person name="Johansen J.R."/>
            <person name="Huntemann M."/>
            <person name="Clum A."/>
            <person name="Foster B."/>
            <person name="Foster B."/>
            <person name="Roux S."/>
            <person name="Palaniappan K."/>
            <person name="Varghese N."/>
            <person name="Mukherjee S."/>
            <person name="Reddy T.B.K."/>
            <person name="Daum C."/>
            <person name="Copeland A."/>
            <person name="Chen I.A."/>
            <person name="Ivanova N.N."/>
            <person name="Kyrpides N.C."/>
            <person name="Shapiro N."/>
            <person name="Eloe-Fadrosh E.A."/>
            <person name="Pietrasiak N."/>
        </authorList>
    </citation>
    <scope>NUCLEOTIDE SEQUENCE</scope>
    <source>
        <strain evidence="1">GSE-TBD4-15B</strain>
    </source>
</reference>
<dbReference type="Proteomes" id="UP000707356">
    <property type="component" value="Unassembled WGS sequence"/>
</dbReference>
<gene>
    <name evidence="1" type="ORF">KME07_20475</name>
</gene>
<evidence type="ECO:0000313" key="2">
    <source>
        <dbReference type="Proteomes" id="UP000707356"/>
    </source>
</evidence>
<accession>A0A951PDW2</accession>
<sequence>MIRTLGMNRFDQCVLNMGLINLCNQTSYVGQSIRQHYDQTEDNGSDPWRRLYQITLHIPHPEQQYDGITLEAGLTQGYNIELKAATDPGLIPYKIPEGGQFVVVMRQKGVGAGFAIAATGIFIRPLALLSLDVIVDATTPEYQSIVVKHPVIRDYPSSWENKLNQFLDHSIPYEALPNLVGYVDQSLNPDYRPPTWDEVQRAAKGFAGV</sequence>
<protein>
    <submittedName>
        <fullName evidence="1">Uncharacterized protein</fullName>
    </submittedName>
</protein>
<proteinExistence type="predicted"/>
<dbReference type="AlphaFoldDB" id="A0A951PDW2"/>
<name>A0A951PDW2_9CYAN</name>